<comment type="subcellular location">
    <subcellularLocation>
        <location evidence="1">Cell membrane</location>
        <topology evidence="1">Multi-pass membrane protein</topology>
    </subcellularLocation>
</comment>
<feature type="transmembrane region" description="Helical" evidence="7">
    <location>
        <begin position="96"/>
        <end position="113"/>
    </location>
</feature>
<feature type="transmembrane region" description="Helical" evidence="7">
    <location>
        <begin position="529"/>
        <end position="547"/>
    </location>
</feature>
<organism evidence="10 11">
    <name type="scientific">Comamonas antarctica</name>
    <dbReference type="NCBI Taxonomy" id="2743470"/>
    <lineage>
        <taxon>Bacteria</taxon>
        <taxon>Pseudomonadati</taxon>
        <taxon>Pseudomonadota</taxon>
        <taxon>Betaproteobacteria</taxon>
        <taxon>Burkholderiales</taxon>
        <taxon>Comamonadaceae</taxon>
        <taxon>Comamonas</taxon>
    </lineage>
</organism>
<dbReference type="InterPro" id="IPR010020">
    <property type="entry name" value="Integral_membrane_YCCS_YHJK"/>
</dbReference>
<feature type="transmembrane region" description="Helical" evidence="7">
    <location>
        <begin position="152"/>
        <end position="173"/>
    </location>
</feature>
<dbReference type="InterPro" id="IPR032692">
    <property type="entry name" value="YccS_N"/>
</dbReference>
<evidence type="ECO:0000313" key="10">
    <source>
        <dbReference type="EMBL" id="QKV52411.1"/>
    </source>
</evidence>
<feature type="transmembrane region" description="Helical" evidence="7">
    <location>
        <begin position="71"/>
        <end position="90"/>
    </location>
</feature>
<name>A0A6N1WZ87_9BURK</name>
<dbReference type="GO" id="GO:0005886">
    <property type="term" value="C:plasma membrane"/>
    <property type="evidence" value="ECO:0007669"/>
    <property type="project" value="UniProtKB-SubCell"/>
</dbReference>
<dbReference type="NCBIfam" id="TIGR01666">
    <property type="entry name" value="YCCS"/>
    <property type="match status" value="1"/>
</dbReference>
<dbReference type="InterPro" id="IPR010019">
    <property type="entry name" value="Integral_membrane_YccS"/>
</dbReference>
<dbReference type="Pfam" id="PF12805">
    <property type="entry name" value="FUSC-like"/>
    <property type="match status" value="1"/>
</dbReference>
<sequence>MTVESGIATAWQRMRAQGAWAYGLRISIALGSVMALCWWQDRLSSVIALFLGIIVSALAETDDSWRGRLRALAATLVCFALVAFGVQALLRQPLGFALALVLFTFVFTLLGAAGERYRAIASACVILALYTAISMAPGAAHVGAAHAGAWSVPVLLLAGAAWYGLLSVGWCALFPHAPVRENLAALFEQLGAYLRLKASLFEPVRAVDLERRRMALAQTNGRVVAQLNTVKESLFNRLGPKPGPAIDGEMLRHMNLYFIAQDIHERASSSHYRYNEWAQLLFHSDVLYRCQRVLGLQGAACTRLAEALRLRQPFMPDAEGARAMEDLRAAIDYLAAQQQPAWQRALRSLRALVRNLSTLDAQLAAAAHPTAGAALADPSLFNRRPRTLAEAWTRIRLQLHPSAPLLRHALRLSLALGAGFVAMQLTDPVHGYWILLTTLFVCLPTYGATLQRVAQRILGTVIGLVAGWALLRLFPGLPEQALITVAAGVLFFITRTRRYVTATAAITLLVLLCFHQTTGDAYALIWPRLLDTVIGAAIAAAAMLLVLPDWQGRRLHLLVAQAIGAHAAYLREIMSQYASGKDDDLDYRLARRNAHNADAALSTALSQLLLEPRAVRRHARVGMQLLLLSHTLLNYLSALGAHRDKLFQGESHPLAVQAAQQAADSLEQMAQALKTRQPVPADDGRAAALGLELEQQIDTLADPFSPLLLVCQQLEPLREACLRLQGEGE</sequence>
<evidence type="ECO:0000313" key="11">
    <source>
        <dbReference type="Proteomes" id="UP000509579"/>
    </source>
</evidence>
<keyword evidence="11" id="KW-1185">Reference proteome</keyword>
<evidence type="ECO:0000256" key="7">
    <source>
        <dbReference type="SAM" id="Phobius"/>
    </source>
</evidence>
<feature type="transmembrane region" description="Helical" evidence="7">
    <location>
        <begin position="42"/>
        <end position="59"/>
    </location>
</feature>
<evidence type="ECO:0000256" key="3">
    <source>
        <dbReference type="ARBA" id="ARBA00022692"/>
    </source>
</evidence>
<dbReference type="AlphaFoldDB" id="A0A6N1WZ87"/>
<dbReference type="Proteomes" id="UP000509579">
    <property type="component" value="Chromosome"/>
</dbReference>
<comment type="similarity">
    <text evidence="6">Belongs to the YccS/YhfK family.</text>
</comment>
<evidence type="ECO:0000256" key="6">
    <source>
        <dbReference type="ARBA" id="ARBA00043993"/>
    </source>
</evidence>
<evidence type="ECO:0000259" key="8">
    <source>
        <dbReference type="Pfam" id="PF12805"/>
    </source>
</evidence>
<evidence type="ECO:0000259" key="9">
    <source>
        <dbReference type="Pfam" id="PF13515"/>
    </source>
</evidence>
<keyword evidence="4 7" id="KW-1133">Transmembrane helix</keyword>
<dbReference type="PANTHER" id="PTHR30509:SF8">
    <property type="entry name" value="INNER MEMBRANE PROTEIN YCCS"/>
    <property type="match status" value="1"/>
</dbReference>
<evidence type="ECO:0000256" key="4">
    <source>
        <dbReference type="ARBA" id="ARBA00022989"/>
    </source>
</evidence>
<dbReference type="InterPro" id="IPR049453">
    <property type="entry name" value="Memb_transporter_dom"/>
</dbReference>
<feature type="transmembrane region" description="Helical" evidence="7">
    <location>
        <begin position="429"/>
        <end position="446"/>
    </location>
</feature>
<feature type="domain" description="Integral membrane bound transporter" evidence="9">
    <location>
        <begin position="420"/>
        <end position="541"/>
    </location>
</feature>
<keyword evidence="5 7" id="KW-0472">Membrane</keyword>
<dbReference type="NCBIfam" id="TIGR01667">
    <property type="entry name" value="YCCS_YHFK"/>
    <property type="match status" value="1"/>
</dbReference>
<evidence type="ECO:0000256" key="1">
    <source>
        <dbReference type="ARBA" id="ARBA00004651"/>
    </source>
</evidence>
<feature type="domain" description="Integral membrane protein YccS N-terminal" evidence="8">
    <location>
        <begin position="72"/>
        <end position="363"/>
    </location>
</feature>
<feature type="transmembrane region" description="Helical" evidence="7">
    <location>
        <begin position="499"/>
        <end position="517"/>
    </location>
</feature>
<dbReference type="Pfam" id="PF13515">
    <property type="entry name" value="FUSC_2"/>
    <property type="match status" value="1"/>
</dbReference>
<reference evidence="10 11" key="1">
    <citation type="submission" date="2020-06" db="EMBL/GenBank/DDBJ databases">
        <title>Acidovorax antarctica sp. nov., isolated from Corinth ice sheet soil, Antarctic Fields Peninsula.</title>
        <authorList>
            <person name="Xu Q."/>
            <person name="Peng F."/>
        </authorList>
    </citation>
    <scope>NUCLEOTIDE SEQUENCE [LARGE SCALE GENOMIC DNA]</scope>
    <source>
        <strain evidence="10 11">16-35-5</strain>
    </source>
</reference>
<evidence type="ECO:0000256" key="5">
    <source>
        <dbReference type="ARBA" id="ARBA00023136"/>
    </source>
</evidence>
<evidence type="ECO:0000256" key="2">
    <source>
        <dbReference type="ARBA" id="ARBA00022475"/>
    </source>
</evidence>
<dbReference type="PANTHER" id="PTHR30509">
    <property type="entry name" value="P-HYDROXYBENZOIC ACID EFFLUX PUMP SUBUNIT-RELATED"/>
    <property type="match status" value="1"/>
</dbReference>
<proteinExistence type="inferred from homology"/>
<feature type="transmembrane region" description="Helical" evidence="7">
    <location>
        <begin position="120"/>
        <end position="140"/>
    </location>
</feature>
<protein>
    <submittedName>
        <fullName evidence="10">TIGR01666 family membrane protein</fullName>
    </submittedName>
</protein>
<keyword evidence="2" id="KW-1003">Cell membrane</keyword>
<dbReference type="EMBL" id="CP054840">
    <property type="protein sequence ID" value="QKV52411.1"/>
    <property type="molecule type" value="Genomic_DNA"/>
</dbReference>
<keyword evidence="3 7" id="KW-0812">Transmembrane</keyword>
<dbReference type="KEGG" id="aant:HUK68_05545"/>
<accession>A0A6N1WZ87</accession>
<feature type="transmembrane region" description="Helical" evidence="7">
    <location>
        <begin position="19"/>
        <end position="36"/>
    </location>
</feature>
<feature type="transmembrane region" description="Helical" evidence="7">
    <location>
        <begin position="477"/>
        <end position="494"/>
    </location>
</feature>
<gene>
    <name evidence="10" type="primary">yccS</name>
    <name evidence="10" type="ORF">HUK68_05545</name>
</gene>